<gene>
    <name evidence="2" type="ORF">SCHCODRAFT_114146</name>
</gene>
<evidence type="ECO:0000313" key="2">
    <source>
        <dbReference type="EMBL" id="EFI91885.1"/>
    </source>
</evidence>
<reference evidence="2 3" key="1">
    <citation type="journal article" date="2010" name="Nat. Biotechnol.">
        <title>Genome sequence of the model mushroom Schizophyllum commune.</title>
        <authorList>
            <person name="Ohm R.A."/>
            <person name="de Jong J.F."/>
            <person name="Lugones L.G."/>
            <person name="Aerts A."/>
            <person name="Kothe E."/>
            <person name="Stajich J.E."/>
            <person name="de Vries R.P."/>
            <person name="Record E."/>
            <person name="Levasseur A."/>
            <person name="Baker S.E."/>
            <person name="Bartholomew K.A."/>
            <person name="Coutinho P.M."/>
            <person name="Erdmann S."/>
            <person name="Fowler T.J."/>
            <person name="Gathman A.C."/>
            <person name="Lombard V."/>
            <person name="Henrissat B."/>
            <person name="Knabe N."/>
            <person name="Kuees U."/>
            <person name="Lilly W.W."/>
            <person name="Lindquist E."/>
            <person name="Lucas S."/>
            <person name="Magnuson J.K."/>
            <person name="Piumi F."/>
            <person name="Raudaskoski M."/>
            <person name="Salamov A."/>
            <person name="Schmutz J."/>
            <person name="Schwarze F.W.M.R."/>
            <person name="vanKuyk P.A."/>
            <person name="Horton J.S."/>
            <person name="Grigoriev I.V."/>
            <person name="Woesten H.A.B."/>
        </authorList>
    </citation>
    <scope>NUCLEOTIDE SEQUENCE [LARGE SCALE GENOMIC DNA]</scope>
    <source>
        <strain evidence="3">H4-8 / FGSC 9210</strain>
    </source>
</reference>
<proteinExistence type="predicted"/>
<sequence>MTDKFPRCYDVEEAGERLMWITSSRASIAPKLTLGTFLEVSVDGTELWGPALTVQQDTAIASRVAVRPAQNGRVRVAVDLLNDAELILEVSGVVVDADLPPVTKRQHENRARFLRQGLNLAGFHQKPFDAAIKAIERIRLFFDRSVGGGVQAADHITTNVGPGISGSSRYFSHKNDVDSKDVVPFDTEVDPKGYLAALASSTFLHTKDNVVSYVQYETDPLTGTGTYKACSPAAIKAGDIVTCKLAFMLVPMPKKSNVGWKMLNVLKAVCVMDNTVTEEANTTAVLEDLQIEPEHVEASLKRGSVSFEGTLAAPPKRSRRMSIDEGNESADPSQAFTTHSALPGDFVANLDFVADFS</sequence>
<protein>
    <submittedName>
        <fullName evidence="2">Uncharacterized protein</fullName>
    </submittedName>
</protein>
<feature type="non-terminal residue" evidence="2">
    <location>
        <position position="357"/>
    </location>
</feature>
<dbReference type="KEGG" id="scm:SCHCO_02673335"/>
<dbReference type="EMBL" id="GL377315">
    <property type="protein sequence ID" value="EFI91885.1"/>
    <property type="molecule type" value="Genomic_DNA"/>
</dbReference>
<dbReference type="HOGENOM" id="CLU_819289_0_0_1"/>
<accession>D8QJX2</accession>
<evidence type="ECO:0000256" key="1">
    <source>
        <dbReference type="SAM" id="MobiDB-lite"/>
    </source>
</evidence>
<feature type="region of interest" description="Disordered" evidence="1">
    <location>
        <begin position="312"/>
        <end position="338"/>
    </location>
</feature>
<keyword evidence="3" id="KW-1185">Reference proteome</keyword>
<dbReference type="OrthoDB" id="2931968at2759"/>
<dbReference type="OMA" id="NQVRFYE"/>
<dbReference type="AlphaFoldDB" id="D8QJX2"/>
<name>D8QJX2_SCHCM</name>
<dbReference type="RefSeq" id="XP_003026788.1">
    <property type="nucleotide sequence ID" value="XM_003026742.1"/>
</dbReference>
<dbReference type="eggNOG" id="ENOG502SVAK">
    <property type="taxonomic scope" value="Eukaryota"/>
</dbReference>
<dbReference type="Proteomes" id="UP000007431">
    <property type="component" value="Unassembled WGS sequence"/>
</dbReference>
<dbReference type="VEuPathDB" id="FungiDB:SCHCODRAFT_02673335"/>
<dbReference type="InParanoid" id="D8QJX2"/>
<evidence type="ECO:0000313" key="3">
    <source>
        <dbReference type="Proteomes" id="UP000007431"/>
    </source>
</evidence>
<dbReference type="GeneID" id="9593482"/>
<organism evidence="3">
    <name type="scientific">Schizophyllum commune (strain H4-8 / FGSC 9210)</name>
    <name type="common">Split gill fungus</name>
    <dbReference type="NCBI Taxonomy" id="578458"/>
    <lineage>
        <taxon>Eukaryota</taxon>
        <taxon>Fungi</taxon>
        <taxon>Dikarya</taxon>
        <taxon>Basidiomycota</taxon>
        <taxon>Agaricomycotina</taxon>
        <taxon>Agaricomycetes</taxon>
        <taxon>Agaricomycetidae</taxon>
        <taxon>Agaricales</taxon>
        <taxon>Schizophyllaceae</taxon>
        <taxon>Schizophyllum</taxon>
    </lineage>
</organism>